<dbReference type="InterPro" id="IPR015421">
    <property type="entry name" value="PyrdxlP-dep_Trfase_major"/>
</dbReference>
<protein>
    <recommendedName>
        <fullName evidence="3">Aminotransferase class I/classII large domain-containing protein</fullName>
    </recommendedName>
</protein>
<dbReference type="EMBL" id="JAVRRD010000002">
    <property type="protein sequence ID" value="KAK5062866.1"/>
    <property type="molecule type" value="Genomic_DNA"/>
</dbReference>
<proteinExistence type="inferred from homology"/>
<dbReference type="InterPro" id="IPR015422">
    <property type="entry name" value="PyrdxlP-dep_Trfase_small"/>
</dbReference>
<dbReference type="InterPro" id="IPR004839">
    <property type="entry name" value="Aminotransferase_I/II_large"/>
</dbReference>
<dbReference type="Proteomes" id="UP001358417">
    <property type="component" value="Unassembled WGS sequence"/>
</dbReference>
<dbReference type="Gene3D" id="3.40.640.10">
    <property type="entry name" value="Type I PLP-dependent aspartate aminotransferase-like (Major domain)"/>
    <property type="match status" value="1"/>
</dbReference>
<accession>A0AAV9NPZ9</accession>
<dbReference type="AlphaFoldDB" id="A0AAV9NPZ9"/>
<comment type="similarity">
    <text evidence="1">Belongs to the class-I pyridoxal-phosphate-dependent aminotransferase family.</text>
</comment>
<gene>
    <name evidence="4" type="ORF">LTR84_004941</name>
</gene>
<dbReference type="CDD" id="cd00609">
    <property type="entry name" value="AAT_like"/>
    <property type="match status" value="1"/>
</dbReference>
<dbReference type="PANTHER" id="PTHR43510:SF1">
    <property type="entry name" value="AMINOTRANSFERASE FUNCTION, HYPOTHETICAL (EUROFUNG)"/>
    <property type="match status" value="1"/>
</dbReference>
<dbReference type="GO" id="GO:0003824">
    <property type="term" value="F:catalytic activity"/>
    <property type="evidence" value="ECO:0007669"/>
    <property type="project" value="InterPro"/>
</dbReference>
<organism evidence="4 5">
    <name type="scientific">Exophiala bonariae</name>
    <dbReference type="NCBI Taxonomy" id="1690606"/>
    <lineage>
        <taxon>Eukaryota</taxon>
        <taxon>Fungi</taxon>
        <taxon>Dikarya</taxon>
        <taxon>Ascomycota</taxon>
        <taxon>Pezizomycotina</taxon>
        <taxon>Eurotiomycetes</taxon>
        <taxon>Chaetothyriomycetidae</taxon>
        <taxon>Chaetothyriales</taxon>
        <taxon>Herpotrichiellaceae</taxon>
        <taxon>Exophiala</taxon>
    </lineage>
</organism>
<evidence type="ECO:0000256" key="2">
    <source>
        <dbReference type="ARBA" id="ARBA00022898"/>
    </source>
</evidence>
<evidence type="ECO:0000313" key="5">
    <source>
        <dbReference type="Proteomes" id="UP001358417"/>
    </source>
</evidence>
<evidence type="ECO:0000313" key="4">
    <source>
        <dbReference type="EMBL" id="KAK5062866.1"/>
    </source>
</evidence>
<comment type="caution">
    <text evidence="4">The sequence shown here is derived from an EMBL/GenBank/DDBJ whole genome shotgun (WGS) entry which is preliminary data.</text>
</comment>
<evidence type="ECO:0000256" key="1">
    <source>
        <dbReference type="ARBA" id="ARBA00007441"/>
    </source>
</evidence>
<keyword evidence="5" id="KW-1185">Reference proteome</keyword>
<dbReference type="InterPro" id="IPR004838">
    <property type="entry name" value="NHTrfase_class1_PyrdxlP-BS"/>
</dbReference>
<dbReference type="PROSITE" id="PS00105">
    <property type="entry name" value="AA_TRANSFER_CLASS_1"/>
    <property type="match status" value="1"/>
</dbReference>
<dbReference type="SUPFAM" id="SSF53383">
    <property type="entry name" value="PLP-dependent transferases"/>
    <property type="match status" value="1"/>
</dbReference>
<dbReference type="Pfam" id="PF00155">
    <property type="entry name" value="Aminotran_1_2"/>
    <property type="match status" value="1"/>
</dbReference>
<dbReference type="InterPro" id="IPR015424">
    <property type="entry name" value="PyrdxlP-dep_Trfase"/>
</dbReference>
<dbReference type="Gene3D" id="3.90.1150.10">
    <property type="entry name" value="Aspartate Aminotransferase, domain 1"/>
    <property type="match status" value="1"/>
</dbReference>
<dbReference type="GO" id="GO:0030170">
    <property type="term" value="F:pyridoxal phosphate binding"/>
    <property type="evidence" value="ECO:0007669"/>
    <property type="project" value="InterPro"/>
</dbReference>
<reference evidence="4 5" key="1">
    <citation type="submission" date="2023-08" db="EMBL/GenBank/DDBJ databases">
        <title>Black Yeasts Isolated from many extreme environments.</title>
        <authorList>
            <person name="Coleine C."/>
            <person name="Stajich J.E."/>
            <person name="Selbmann L."/>
        </authorList>
    </citation>
    <scope>NUCLEOTIDE SEQUENCE [LARGE SCALE GENOMIC DNA]</scope>
    <source>
        <strain evidence="4 5">CCFEE 5792</strain>
    </source>
</reference>
<sequence>MGKLAHFELADWVESQSPKASLALAGSATPGLSISDLISLSSDADATKDALSIANLQLTLGSDVGSPALRSAIAALYQGDGQEITHENVITANGTTGANLNVLYSLLHAYDHVICAYPIYTQLLNLPRAQGCEVSLWRLKKDDQWSLSIKDLEGLIKSNTKALIINSPNNPTGSHLDRQKQLEILDVASRHNIIVVADEIFRPLFHGLPGQDTPPPAPSFVKHDYKRVVVTGSLSKAWGLTGARMGWIVSRDQSLLREFTNTRMYTSEAPGTIDEVIATEALSDRCRPSIIQRHLSYAKENLASLDAFVAKNKDRCQWTRPTAGATAFVQFLSSTGDPADDVEFCNALLDTKGVLLSPGSLCFADKGDMGFKGFVRVHFTVPPAKMKESLEKIDDFLKSTR</sequence>
<dbReference type="PANTHER" id="PTHR43510">
    <property type="entry name" value="AMINOTRANSFERASE FUNCTION, HYPOTHETICAL (EUROFUNG)"/>
    <property type="match status" value="1"/>
</dbReference>
<feature type="domain" description="Aminotransferase class I/classII large" evidence="3">
    <location>
        <begin position="46"/>
        <end position="393"/>
    </location>
</feature>
<evidence type="ECO:0000259" key="3">
    <source>
        <dbReference type="Pfam" id="PF00155"/>
    </source>
</evidence>
<name>A0AAV9NPZ9_9EURO</name>
<dbReference type="RefSeq" id="XP_064711138.1">
    <property type="nucleotide sequence ID" value="XM_064848514.1"/>
</dbReference>
<dbReference type="GeneID" id="89973119"/>
<keyword evidence="2" id="KW-0663">Pyridoxal phosphate</keyword>